<dbReference type="PANTHER" id="PTHR23502:SF132">
    <property type="entry name" value="POLYAMINE TRANSPORTER 2-RELATED"/>
    <property type="match status" value="1"/>
</dbReference>
<dbReference type="AlphaFoldDB" id="L1M4J0"/>
<name>L1M4J0_9PSED</name>
<dbReference type="RefSeq" id="WP_009396749.1">
    <property type="nucleotide sequence ID" value="NZ_AMWJ02000004.1"/>
</dbReference>
<keyword evidence="2" id="KW-0813">Transport</keyword>
<keyword evidence="3" id="KW-0812">Transmembrane</keyword>
<dbReference type="PROSITE" id="PS00216">
    <property type="entry name" value="SUGAR_TRANSPORT_1"/>
    <property type="match status" value="1"/>
</dbReference>
<evidence type="ECO:0000256" key="5">
    <source>
        <dbReference type="ARBA" id="ARBA00023136"/>
    </source>
</evidence>
<comment type="caution">
    <text evidence="6">The sequence shown here is derived from an EMBL/GenBank/DDBJ whole genome shotgun (WGS) entry which is preliminary data.</text>
</comment>
<dbReference type="SUPFAM" id="SSF103473">
    <property type="entry name" value="MFS general substrate transporter"/>
    <property type="match status" value="1"/>
</dbReference>
<protein>
    <submittedName>
        <fullName evidence="6">MFS transporter</fullName>
    </submittedName>
</protein>
<dbReference type="EMBL" id="AMWJ02000004">
    <property type="protein sequence ID" value="NNJ18632.1"/>
    <property type="molecule type" value="Genomic_DNA"/>
</dbReference>
<keyword evidence="4" id="KW-1133">Transmembrane helix</keyword>
<dbReference type="Pfam" id="PF07690">
    <property type="entry name" value="MFS_1"/>
    <property type="match status" value="1"/>
</dbReference>
<dbReference type="GO" id="GO:0005886">
    <property type="term" value="C:plasma membrane"/>
    <property type="evidence" value="ECO:0007669"/>
    <property type="project" value="TreeGrafter"/>
</dbReference>
<evidence type="ECO:0000256" key="2">
    <source>
        <dbReference type="ARBA" id="ARBA00022448"/>
    </source>
</evidence>
<sequence>MHHAVIAFLLLLTLLGAFPLDVILPSFPAISAHMSVDTAHVALSVSLFALVVAIAQLIVGPLSDQLGRRRLLLAGLALSITGALGCTLTAHYPSFLAFRMAQALGCGCFVLSQALIQDVFSARQRNGLRILLTTASGLFISISPLLGSWLQSSFDWQASFVVFAVLSGVAWVMCLSMLPKDHRPMGIRTGLIEAYGPLLRDRSFLRLGALASVAFSCHFAFIVISPLVFMEQLGLSAERFGEFFLLFGLAYLAAGLLAQRLNKYLKPLQLMRLGLVLIALAGTMLVFQWQALTPLRFLVPVMVGTTGTTLVRPAATSCALALHPNRAGAAAALVSTLVFAAGALASAAITLFSDQLPRSLGAGFLILAAAGALLLAPQFLHRRIGKEG</sequence>
<gene>
    <name evidence="6" type="ORF">CSV86_027410</name>
</gene>
<evidence type="ECO:0000256" key="4">
    <source>
        <dbReference type="ARBA" id="ARBA00022989"/>
    </source>
</evidence>
<dbReference type="GO" id="GO:0022857">
    <property type="term" value="F:transmembrane transporter activity"/>
    <property type="evidence" value="ECO:0007669"/>
    <property type="project" value="InterPro"/>
</dbReference>
<evidence type="ECO:0000313" key="7">
    <source>
        <dbReference type="Proteomes" id="UP000010448"/>
    </source>
</evidence>
<accession>L1M4J0</accession>
<evidence type="ECO:0000256" key="1">
    <source>
        <dbReference type="ARBA" id="ARBA00004141"/>
    </source>
</evidence>
<evidence type="ECO:0000256" key="3">
    <source>
        <dbReference type="ARBA" id="ARBA00022692"/>
    </source>
</evidence>
<dbReference type="InterPro" id="IPR020846">
    <property type="entry name" value="MFS_dom"/>
</dbReference>
<evidence type="ECO:0000313" key="6">
    <source>
        <dbReference type="EMBL" id="NNJ18632.1"/>
    </source>
</evidence>
<comment type="subcellular location">
    <subcellularLocation>
        <location evidence="1">Membrane</location>
        <topology evidence="1">Multi-pass membrane protein</topology>
    </subcellularLocation>
</comment>
<dbReference type="InterPro" id="IPR036259">
    <property type="entry name" value="MFS_trans_sf"/>
</dbReference>
<dbReference type="PROSITE" id="PS50850">
    <property type="entry name" value="MFS"/>
    <property type="match status" value="1"/>
</dbReference>
<dbReference type="eggNOG" id="COG2814">
    <property type="taxonomic scope" value="Bacteria"/>
</dbReference>
<dbReference type="GO" id="GO:1990961">
    <property type="term" value="P:xenobiotic detoxification by transmembrane export across the plasma membrane"/>
    <property type="evidence" value="ECO:0007669"/>
    <property type="project" value="TreeGrafter"/>
</dbReference>
<dbReference type="InterPro" id="IPR011701">
    <property type="entry name" value="MFS"/>
</dbReference>
<proteinExistence type="predicted"/>
<dbReference type="OrthoDB" id="9814303at2"/>
<reference evidence="6 7" key="1">
    <citation type="journal article" date="2013" name="Genome Announc.">
        <title>Genome Sequence of Naphthalene-Degrading Soil Bacterium Pseudomonas putida CSV86.</title>
        <authorList>
            <person name="Phale P.S."/>
            <person name="Paliwal V."/>
            <person name="Raju S.C."/>
            <person name="Modak A."/>
            <person name="Purohit H.J."/>
        </authorList>
    </citation>
    <scope>NUCLEOTIDE SEQUENCE [LARGE SCALE GENOMIC DNA]</scope>
    <source>
        <strain evidence="6 7">CSV86</strain>
    </source>
</reference>
<keyword evidence="7" id="KW-1185">Reference proteome</keyword>
<dbReference type="Gene3D" id="1.20.1720.10">
    <property type="entry name" value="Multidrug resistance protein D"/>
    <property type="match status" value="1"/>
</dbReference>
<dbReference type="PANTHER" id="PTHR23502">
    <property type="entry name" value="MAJOR FACILITATOR SUPERFAMILY"/>
    <property type="match status" value="1"/>
</dbReference>
<dbReference type="InterPro" id="IPR005829">
    <property type="entry name" value="Sugar_transporter_CS"/>
</dbReference>
<organism evidence="6 7">
    <name type="scientific">Pseudomonas bharatica CSV86</name>
    <dbReference type="NCBI Taxonomy" id="1005395"/>
    <lineage>
        <taxon>Bacteria</taxon>
        <taxon>Pseudomonadati</taxon>
        <taxon>Pseudomonadota</taxon>
        <taxon>Gammaproteobacteria</taxon>
        <taxon>Pseudomonadales</taxon>
        <taxon>Pseudomonadaceae</taxon>
        <taxon>Pseudomonas</taxon>
        <taxon>Pseudomonas bharatica</taxon>
    </lineage>
</organism>
<keyword evidence="5" id="KW-0472">Membrane</keyword>
<dbReference type="Proteomes" id="UP000010448">
    <property type="component" value="Unassembled WGS sequence"/>
</dbReference>